<evidence type="ECO:0000256" key="1">
    <source>
        <dbReference type="SAM" id="MobiDB-lite"/>
    </source>
</evidence>
<dbReference type="VEuPathDB" id="FungiDB:PSHT_09005"/>
<dbReference type="EMBL" id="PKSM01000125">
    <property type="protein sequence ID" value="POW09721.1"/>
    <property type="molecule type" value="Genomic_DNA"/>
</dbReference>
<reference evidence="4" key="2">
    <citation type="journal article" date="2018" name="BMC Genomics">
        <title>Genomic insights into host adaptation between the wheat stripe rust pathogen (Puccinia striiformis f. sp. tritici) and the barley stripe rust pathogen (Puccinia striiformis f. sp. hordei).</title>
        <authorList>
            <person name="Xia C."/>
            <person name="Wang M."/>
            <person name="Yin C."/>
            <person name="Cornejo O.E."/>
            <person name="Hulbert S.H."/>
            <person name="Chen X."/>
        </authorList>
    </citation>
    <scope>NUCLEOTIDE SEQUENCE [LARGE SCALE GENOMIC DNA]</scope>
    <source>
        <strain evidence="4">93TX-2</strain>
    </source>
</reference>
<reference evidence="3 4" key="1">
    <citation type="submission" date="2017-12" db="EMBL/GenBank/DDBJ databases">
        <title>Gene loss provides genomic basis for host adaptation in cereal stripe rust fungi.</title>
        <authorList>
            <person name="Xia C."/>
        </authorList>
    </citation>
    <scope>NUCLEOTIDE SEQUENCE [LARGE SCALE GENOMIC DNA]</scope>
    <source>
        <strain evidence="3 4">93TX-2</strain>
    </source>
</reference>
<gene>
    <name evidence="3" type="ORF">PSHT_09005</name>
</gene>
<organism evidence="3 4">
    <name type="scientific">Puccinia striiformis</name>
    <dbReference type="NCBI Taxonomy" id="27350"/>
    <lineage>
        <taxon>Eukaryota</taxon>
        <taxon>Fungi</taxon>
        <taxon>Dikarya</taxon>
        <taxon>Basidiomycota</taxon>
        <taxon>Pucciniomycotina</taxon>
        <taxon>Pucciniomycetes</taxon>
        <taxon>Pucciniales</taxon>
        <taxon>Pucciniaceae</taxon>
        <taxon>Puccinia</taxon>
    </lineage>
</organism>
<name>A0A2S4VJJ4_9BASI</name>
<keyword evidence="2" id="KW-0732">Signal</keyword>
<feature type="region of interest" description="Disordered" evidence="1">
    <location>
        <begin position="59"/>
        <end position="138"/>
    </location>
</feature>
<feature type="chain" id="PRO_5015447733" evidence="2">
    <location>
        <begin position="35"/>
        <end position="617"/>
    </location>
</feature>
<keyword evidence="4" id="KW-1185">Reference proteome</keyword>
<comment type="caution">
    <text evidence="3">The sequence shown here is derived from an EMBL/GenBank/DDBJ whole genome shotgun (WGS) entry which is preliminary data.</text>
</comment>
<feature type="compositionally biased region" description="Polar residues" evidence="1">
    <location>
        <begin position="605"/>
        <end position="617"/>
    </location>
</feature>
<proteinExistence type="predicted"/>
<evidence type="ECO:0000256" key="2">
    <source>
        <dbReference type="SAM" id="SignalP"/>
    </source>
</evidence>
<reference evidence="4" key="3">
    <citation type="journal article" date="2018" name="Mol. Plant Microbe Interact.">
        <title>Genome sequence resources for the wheat stripe rust pathogen (Puccinia striiformis f. sp. tritici) and the barley stripe rust pathogen (Puccinia striiformis f. sp. hordei).</title>
        <authorList>
            <person name="Xia C."/>
            <person name="Wang M."/>
            <person name="Yin C."/>
            <person name="Cornejo O.E."/>
            <person name="Hulbert S.H."/>
            <person name="Chen X."/>
        </authorList>
    </citation>
    <scope>NUCLEOTIDE SEQUENCE [LARGE SCALE GENOMIC DNA]</scope>
    <source>
        <strain evidence="4">93TX-2</strain>
    </source>
</reference>
<protein>
    <submittedName>
        <fullName evidence="3">Uncharacterized protein</fullName>
    </submittedName>
</protein>
<feature type="non-terminal residue" evidence="3">
    <location>
        <position position="617"/>
    </location>
</feature>
<dbReference type="AlphaFoldDB" id="A0A2S4VJJ4"/>
<sequence>MSASLMAMPRNIWPKSLRSWIFYALFMALLTCKATLVPGGSVDTFSVCLAGQKEAQSSSRSGTISLDSFQAPERHAFQNGETRDESSLEGMKKAQSYDLDGSQSQDDPHKIIQASRKRKNIMHEGSDQPRKKPNLPIDLNEKPAMRISFQNLMPERKRLMNTHSWAFIWTNTCKNTRNYLNTQGLPMVNYNGFFAPMDEMSGKKSSKIPSRKPDEKLDEFVDFHKYCYLEGGFPKFKSGGHRPFHHQLLGWLLKETFGMPVYGKAGPGRCKIQFGEVQANIMILLSKTVCPNFSLSTACSLALHFYDSFGPEISGILTGFGESNHLSLIEELIIKAVKARESLPKETSSSISGKIGGLSLLDIQGLPSCIIPDYYFHKAGEFGAISNNLVEKVKESYYYIPPSRQVRQKFGDLPILLVEEKSLKHKESIKKSLRIIIRPKSCTHKFGLMKKLNSLLTYLLNSHLIFVKHFAGKNEGMNGKSQLLKSSLLEFMKWFEDELLYPKSSLPVFGVFKDLDGSLERSRFGDIQILTIDYISLPGSHSLLPNLSIGLILYWYRLTNPLHYMQNFSNEEDFVKFMIDLLVKNKDQFKQLKKNDTQKRKACPGSTSQPNTKKAKS</sequence>
<feature type="compositionally biased region" description="Polar residues" evidence="1">
    <location>
        <begin position="59"/>
        <end position="68"/>
    </location>
</feature>
<evidence type="ECO:0000313" key="4">
    <source>
        <dbReference type="Proteomes" id="UP000238274"/>
    </source>
</evidence>
<accession>A0A2S4VJJ4</accession>
<evidence type="ECO:0000313" key="3">
    <source>
        <dbReference type="EMBL" id="POW09721.1"/>
    </source>
</evidence>
<dbReference type="Proteomes" id="UP000238274">
    <property type="component" value="Unassembled WGS sequence"/>
</dbReference>
<dbReference type="VEuPathDB" id="FungiDB:PSTT_08237"/>
<feature type="compositionally biased region" description="Basic and acidic residues" evidence="1">
    <location>
        <begin position="72"/>
        <end position="92"/>
    </location>
</feature>
<feature type="signal peptide" evidence="2">
    <location>
        <begin position="1"/>
        <end position="34"/>
    </location>
</feature>
<feature type="region of interest" description="Disordered" evidence="1">
    <location>
        <begin position="592"/>
        <end position="617"/>
    </location>
</feature>
<dbReference type="OrthoDB" id="2508220at2759"/>
<feature type="compositionally biased region" description="Basic and acidic residues" evidence="1">
    <location>
        <begin position="121"/>
        <end position="130"/>
    </location>
</feature>